<dbReference type="GO" id="GO:1901137">
    <property type="term" value="P:carbohydrate derivative biosynthetic process"/>
    <property type="evidence" value="ECO:0007669"/>
    <property type="project" value="UniProtKB-ARBA"/>
</dbReference>
<dbReference type="EMBL" id="CP007514">
    <property type="protein sequence ID" value="AHY47988.1"/>
    <property type="molecule type" value="Genomic_DNA"/>
</dbReference>
<evidence type="ECO:0000259" key="3">
    <source>
        <dbReference type="Pfam" id="PF00534"/>
    </source>
</evidence>
<dbReference type="PANTHER" id="PTHR45947:SF14">
    <property type="entry name" value="SLL1723 PROTEIN"/>
    <property type="match status" value="1"/>
</dbReference>
<dbReference type="STRING" id="42256.RradSPS_2705"/>
<organism evidence="5 7">
    <name type="scientific">Rubrobacter radiotolerans</name>
    <name type="common">Arthrobacter radiotolerans</name>
    <dbReference type="NCBI Taxonomy" id="42256"/>
    <lineage>
        <taxon>Bacteria</taxon>
        <taxon>Bacillati</taxon>
        <taxon>Actinomycetota</taxon>
        <taxon>Rubrobacteria</taxon>
        <taxon>Rubrobacterales</taxon>
        <taxon>Rubrobacteraceae</taxon>
        <taxon>Rubrobacter</taxon>
    </lineage>
</organism>
<dbReference type="HOGENOM" id="CLU_009583_14_2_11"/>
<dbReference type="RefSeq" id="WP_038683316.1">
    <property type="nucleotide sequence ID" value="NZ_CP007514.1"/>
</dbReference>
<name>A0A023X6M2_RUBRA</name>
<dbReference type="AlphaFoldDB" id="A0A023X6M2"/>
<dbReference type="PATRIC" id="fig|42256.3.peg.2757"/>
<accession>A0A023X6M2</accession>
<protein>
    <submittedName>
        <fullName evidence="5">Glycosyl transferases group 1</fullName>
    </submittedName>
    <submittedName>
        <fullName evidence="6">Glycosyltransferase family 4 protein</fullName>
        <ecNumber evidence="6">2.4.-.-</ecNumber>
    </submittedName>
</protein>
<dbReference type="GO" id="GO:0016757">
    <property type="term" value="F:glycosyltransferase activity"/>
    <property type="evidence" value="ECO:0007669"/>
    <property type="project" value="UniProtKB-KW"/>
</dbReference>
<dbReference type="KEGG" id="rrd:RradSPS_2705"/>
<keyword evidence="7" id="KW-1185">Reference proteome</keyword>
<reference evidence="5 7" key="1">
    <citation type="submission" date="2014-03" db="EMBL/GenBank/DDBJ databases">
        <title>Complete genome sequence of the Radio-Resistant Rubrobacter radiotolerans RSPS-4.</title>
        <authorList>
            <person name="Egas C.C."/>
            <person name="Barroso C.C."/>
            <person name="Froufe H.J.C."/>
            <person name="Pacheco J.J."/>
            <person name="Albuquerque L.L."/>
            <person name="da Costa M.M.S."/>
        </authorList>
    </citation>
    <scope>NUCLEOTIDE SEQUENCE [LARGE SCALE GENOMIC DNA]</scope>
    <source>
        <strain evidence="5 7">RSPS-4</strain>
    </source>
</reference>
<dbReference type="EMBL" id="JAWXXX010000001">
    <property type="protein sequence ID" value="MDX5892627.1"/>
    <property type="molecule type" value="Genomic_DNA"/>
</dbReference>
<evidence type="ECO:0000313" key="5">
    <source>
        <dbReference type="EMBL" id="AHY47988.1"/>
    </source>
</evidence>
<evidence type="ECO:0000256" key="2">
    <source>
        <dbReference type="ARBA" id="ARBA00022679"/>
    </source>
</evidence>
<dbReference type="eggNOG" id="COG0438">
    <property type="taxonomic scope" value="Bacteria"/>
</dbReference>
<evidence type="ECO:0000256" key="1">
    <source>
        <dbReference type="ARBA" id="ARBA00022676"/>
    </source>
</evidence>
<dbReference type="CDD" id="cd03801">
    <property type="entry name" value="GT4_PimA-like"/>
    <property type="match status" value="1"/>
</dbReference>
<dbReference type="InterPro" id="IPR001296">
    <property type="entry name" value="Glyco_trans_1"/>
</dbReference>
<evidence type="ECO:0000313" key="7">
    <source>
        <dbReference type="Proteomes" id="UP000025229"/>
    </source>
</evidence>
<feature type="domain" description="Glycosyltransferase subfamily 4-like N-terminal" evidence="4">
    <location>
        <begin position="15"/>
        <end position="201"/>
    </location>
</feature>
<dbReference type="EC" id="2.4.-.-" evidence="6"/>
<dbReference type="Pfam" id="PF00534">
    <property type="entry name" value="Glycos_transf_1"/>
    <property type="match status" value="1"/>
</dbReference>
<dbReference type="InterPro" id="IPR050194">
    <property type="entry name" value="Glycosyltransferase_grp1"/>
</dbReference>
<feature type="domain" description="Glycosyl transferase family 1" evidence="3">
    <location>
        <begin position="209"/>
        <end position="374"/>
    </location>
</feature>
<evidence type="ECO:0000313" key="6">
    <source>
        <dbReference type="EMBL" id="MDX5892627.1"/>
    </source>
</evidence>
<proteinExistence type="predicted"/>
<dbReference type="InterPro" id="IPR028098">
    <property type="entry name" value="Glyco_trans_4-like_N"/>
</dbReference>
<keyword evidence="2 5" id="KW-0808">Transferase</keyword>
<dbReference type="OrthoDB" id="509705at2"/>
<gene>
    <name evidence="5" type="ORF">RradSPS_2705</name>
    <name evidence="6" type="ORF">SIL72_01160</name>
</gene>
<dbReference type="Pfam" id="PF13439">
    <property type="entry name" value="Glyco_transf_4"/>
    <property type="match status" value="1"/>
</dbReference>
<dbReference type="Proteomes" id="UP000025229">
    <property type="component" value="Chromosome"/>
</dbReference>
<dbReference type="SUPFAM" id="SSF53756">
    <property type="entry name" value="UDP-Glycosyltransferase/glycogen phosphorylase"/>
    <property type="match status" value="1"/>
</dbReference>
<keyword evidence="1 6" id="KW-0328">Glycosyltransferase</keyword>
<evidence type="ECO:0000259" key="4">
    <source>
        <dbReference type="Pfam" id="PF13439"/>
    </source>
</evidence>
<reference evidence="6" key="2">
    <citation type="submission" date="2023-11" db="EMBL/GenBank/DDBJ databases">
        <title>MicrobeMod: A computational toolkit for identifying prokaryotic methylation and restriction-modification with nanopore sequencing.</title>
        <authorList>
            <person name="Crits-Christoph A."/>
            <person name="Kang S.C."/>
            <person name="Lee H."/>
            <person name="Ostrov N."/>
        </authorList>
    </citation>
    <scope>NUCLEOTIDE SEQUENCE</scope>
    <source>
        <strain evidence="6">ATCC 51242</strain>
    </source>
</reference>
<dbReference type="Gene3D" id="3.40.50.2000">
    <property type="entry name" value="Glycogen Phosphorylase B"/>
    <property type="match status" value="2"/>
</dbReference>
<dbReference type="Proteomes" id="UP001281130">
    <property type="component" value="Unassembled WGS sequence"/>
</dbReference>
<sequence>MKVGYVLKRYPRYSETFIVNEILAHEAAGLEVEIFALRSPTDTHFQDAISRVRAPVTYLQFSGVRAQGFWSTISAASDELPDLFSNLEAAKGEEGRDVYQAVVLAQLVRERGITNLHAHFGTSAASVARLAARFSGVPYTFTAHAKDIFHESVVPEDLARKLREAARVVTVSDFNVRFLKEGYGPDAAGVTRLYNGLDLDRFSFTERSEKPGTPHVVGVGRLVEKKGFSDLLDAVANLRERGVVLRCSIVGSGDQEPELLARRARLGLEEVVSMPGPMPQRDVVELVRDATVFAAPCVEGDDGNRDGLPTVLLEAMALGTPCVSTAVTGIPEVVRHEETGLIARERDPESLADSIERLLGDRMLRASLARDARRLMEADFDIHRNAARLRGVFEEAVSSLKEAV</sequence>
<dbReference type="PANTHER" id="PTHR45947">
    <property type="entry name" value="SULFOQUINOVOSYL TRANSFERASE SQD2"/>
    <property type="match status" value="1"/>
</dbReference>